<feature type="transmembrane region" description="Helical" evidence="1">
    <location>
        <begin position="226"/>
        <end position="243"/>
    </location>
</feature>
<sequence>MTMGTGWSLSLVDVIASTVVIFGQLWVGSAMYTIVYSSVPIWAAIGSRILVGRKLTNQQWAFIGTVVTGLGISGVDALNQPGDRMVAGCVVTLIGTIMHSGTYFLAEAVLRRPDQRPLHPQRYCGLVGIFDVLWLMLYVLIYTVPRWQELVIDPITDAGSHYSAIWLLYGILTLVDTVHSGCFYTMLGVIGSVSMAVYKTVASVGVFLGSALFFCSVDPAECMTGYKVASLIVVLVGVVGYAVKTDAVQKAEALRKLTKMDSSTQLFRVTERHSLLEDAVEEAVDSEAWEEL</sequence>
<feature type="transmembrane region" description="Helical" evidence="1">
    <location>
        <begin position="60"/>
        <end position="79"/>
    </location>
</feature>
<evidence type="ECO:0000313" key="3">
    <source>
        <dbReference type="Proteomes" id="UP000265618"/>
    </source>
</evidence>
<evidence type="ECO:0000313" key="2">
    <source>
        <dbReference type="EMBL" id="GIQ83026.1"/>
    </source>
</evidence>
<dbReference type="GO" id="GO:0016020">
    <property type="term" value="C:membrane"/>
    <property type="evidence" value="ECO:0007669"/>
    <property type="project" value="TreeGrafter"/>
</dbReference>
<feature type="transmembrane region" description="Helical" evidence="1">
    <location>
        <begin position="7"/>
        <end position="27"/>
    </location>
</feature>
<name>A0A9K3CTR3_9EUKA</name>
<keyword evidence="1" id="KW-0812">Transmembrane</keyword>
<feature type="transmembrane region" description="Helical" evidence="1">
    <location>
        <begin position="33"/>
        <end position="51"/>
    </location>
</feature>
<feature type="transmembrane region" description="Helical" evidence="1">
    <location>
        <begin position="196"/>
        <end position="214"/>
    </location>
</feature>
<dbReference type="PANTHER" id="PTHR13146:SF1">
    <property type="entry name" value="SUGAR PHOSPHATE TRANSPORTER DOMAIN-CONTAINING PROTEIN"/>
    <property type="match status" value="1"/>
</dbReference>
<reference evidence="2 3" key="1">
    <citation type="journal article" date="2018" name="PLoS ONE">
        <title>The draft genome of Kipferlia bialata reveals reductive genome evolution in fornicate parasites.</title>
        <authorList>
            <person name="Tanifuji G."/>
            <person name="Takabayashi S."/>
            <person name="Kume K."/>
            <person name="Takagi M."/>
            <person name="Nakayama T."/>
            <person name="Kamikawa R."/>
            <person name="Inagaki Y."/>
            <person name="Hashimoto T."/>
        </authorList>
    </citation>
    <scope>NUCLEOTIDE SEQUENCE [LARGE SCALE GENOMIC DNA]</scope>
    <source>
        <strain evidence="2">NY0173</strain>
    </source>
</reference>
<accession>A0A9K3CTR3</accession>
<keyword evidence="3" id="KW-1185">Reference proteome</keyword>
<keyword evidence="1" id="KW-1133">Transmembrane helix</keyword>
<gene>
    <name evidence="2" type="ORF">KIPB_004272</name>
</gene>
<dbReference type="PANTHER" id="PTHR13146">
    <property type="match status" value="1"/>
</dbReference>
<comment type="caution">
    <text evidence="2">The sequence shown here is derived from an EMBL/GenBank/DDBJ whole genome shotgun (WGS) entry which is preliminary data.</text>
</comment>
<proteinExistence type="predicted"/>
<dbReference type="EMBL" id="BDIP01000899">
    <property type="protein sequence ID" value="GIQ83026.1"/>
    <property type="molecule type" value="Genomic_DNA"/>
</dbReference>
<protein>
    <submittedName>
        <fullName evidence="2">Uncharacterized protein</fullName>
    </submittedName>
</protein>
<dbReference type="OrthoDB" id="29773at2759"/>
<evidence type="ECO:0000256" key="1">
    <source>
        <dbReference type="SAM" id="Phobius"/>
    </source>
</evidence>
<feature type="transmembrane region" description="Helical" evidence="1">
    <location>
        <begin position="85"/>
        <end position="110"/>
    </location>
</feature>
<feature type="transmembrane region" description="Helical" evidence="1">
    <location>
        <begin position="122"/>
        <end position="144"/>
    </location>
</feature>
<dbReference type="Proteomes" id="UP000265618">
    <property type="component" value="Unassembled WGS sequence"/>
</dbReference>
<keyword evidence="1" id="KW-0472">Membrane</keyword>
<feature type="transmembrane region" description="Helical" evidence="1">
    <location>
        <begin position="164"/>
        <end position="184"/>
    </location>
</feature>
<dbReference type="AlphaFoldDB" id="A0A9K3CTR3"/>
<organism evidence="2 3">
    <name type="scientific">Kipferlia bialata</name>
    <dbReference type="NCBI Taxonomy" id="797122"/>
    <lineage>
        <taxon>Eukaryota</taxon>
        <taxon>Metamonada</taxon>
        <taxon>Carpediemonas-like organisms</taxon>
        <taxon>Kipferlia</taxon>
    </lineage>
</organism>